<dbReference type="AlphaFoldDB" id="A0A061B1U0"/>
<protein>
    <submittedName>
        <fullName evidence="2">CYFA0S12e04324g1_1</fullName>
    </submittedName>
</protein>
<feature type="coiled-coil region" evidence="1">
    <location>
        <begin position="90"/>
        <end position="124"/>
    </location>
</feature>
<dbReference type="PhylomeDB" id="A0A061B1U0"/>
<keyword evidence="1" id="KW-0175">Coiled coil</keyword>
<feature type="coiled-coil region" evidence="1">
    <location>
        <begin position="152"/>
        <end position="249"/>
    </location>
</feature>
<sequence length="253" mass="28774">MNYDFSLSDTSQLDMSGSSATGTSWSNMNYYNQQSTGSSSQQNFPNHLWGKQSYPQSHISNSNINQTNQSFTPLTTAGSYNYTPTSTQEMDKLNMQLKIKESQIESLDNEIVRLQESLNVVNDVTVGSIPAKIPTSLNEVFVELSLKYNSTVQELEETKLRLESLITAMTLNPTNSVTNNGRYDELEISHKILIKMENLKKENEELMKQMSFGKVKQMDIQMNLLQLENEKIESENAQLKKKNTELMKKLGEM</sequence>
<dbReference type="OrthoDB" id="3980873at2759"/>
<reference evidence="2" key="1">
    <citation type="journal article" date="2014" name="Genome Announc.">
        <title>Genome sequence of the yeast Cyberlindnera fabianii (Hansenula fabianii).</title>
        <authorList>
            <person name="Freel K.C."/>
            <person name="Sarilar V."/>
            <person name="Neuveglise C."/>
            <person name="Devillers H."/>
            <person name="Friedrich A."/>
            <person name="Schacherer J."/>
        </authorList>
    </citation>
    <scope>NUCLEOTIDE SEQUENCE</scope>
    <source>
        <strain evidence="2">YJS4271</strain>
    </source>
</reference>
<dbReference type="EMBL" id="LK052897">
    <property type="protein sequence ID" value="CDR43790.1"/>
    <property type="molecule type" value="Genomic_DNA"/>
</dbReference>
<proteinExistence type="predicted"/>
<organism evidence="2">
    <name type="scientific">Cyberlindnera fabianii</name>
    <name type="common">Yeast</name>
    <name type="synonym">Hansenula fabianii</name>
    <dbReference type="NCBI Taxonomy" id="36022"/>
    <lineage>
        <taxon>Eukaryota</taxon>
        <taxon>Fungi</taxon>
        <taxon>Dikarya</taxon>
        <taxon>Ascomycota</taxon>
        <taxon>Saccharomycotina</taxon>
        <taxon>Saccharomycetes</taxon>
        <taxon>Phaffomycetales</taxon>
        <taxon>Phaffomycetaceae</taxon>
        <taxon>Cyberlindnera</taxon>
    </lineage>
</organism>
<accession>A0A061B1U0</accession>
<gene>
    <name evidence="2" type="ORF">CYFA0S_12e04324g</name>
</gene>
<evidence type="ECO:0000313" key="2">
    <source>
        <dbReference type="EMBL" id="CDR43790.1"/>
    </source>
</evidence>
<evidence type="ECO:0000256" key="1">
    <source>
        <dbReference type="SAM" id="Coils"/>
    </source>
</evidence>
<name>A0A061B1U0_CYBFA</name>